<name>A0A3A4B8V9_9ACTN</name>
<keyword evidence="2" id="KW-0808">Transferase</keyword>
<gene>
    <name evidence="5" type="ORF">D5H75_06455</name>
</gene>
<dbReference type="Gene3D" id="3.40.1190.20">
    <property type="match status" value="1"/>
</dbReference>
<keyword evidence="3 5" id="KW-0418">Kinase</keyword>
<dbReference type="AlphaFoldDB" id="A0A3A4B8V9"/>
<dbReference type="InterPro" id="IPR002173">
    <property type="entry name" value="Carboh/pur_kinase_PfkB_CS"/>
</dbReference>
<evidence type="ECO:0000259" key="4">
    <source>
        <dbReference type="Pfam" id="PF00294"/>
    </source>
</evidence>
<comment type="caution">
    <text evidence="5">The sequence shown here is derived from an EMBL/GenBank/DDBJ whole genome shotgun (WGS) entry which is preliminary data.</text>
</comment>
<reference evidence="5 6" key="1">
    <citation type="submission" date="2018-09" db="EMBL/GenBank/DDBJ databases">
        <title>YIM 75507 draft genome.</title>
        <authorList>
            <person name="Tang S."/>
            <person name="Feng Y."/>
        </authorList>
    </citation>
    <scope>NUCLEOTIDE SEQUENCE [LARGE SCALE GENOMIC DNA]</scope>
    <source>
        <strain evidence="5 6">YIM 75507</strain>
    </source>
</reference>
<comment type="similarity">
    <text evidence="1">Belongs to the carbohydrate kinase PfkB family.</text>
</comment>
<proteinExistence type="inferred from homology"/>
<dbReference type="InterPro" id="IPR011611">
    <property type="entry name" value="PfkB_dom"/>
</dbReference>
<dbReference type="PANTHER" id="PTHR43320">
    <property type="entry name" value="SUGAR KINASE"/>
    <property type="match status" value="1"/>
</dbReference>
<accession>A0A3A4B8V9</accession>
<dbReference type="SUPFAM" id="SSF53613">
    <property type="entry name" value="Ribokinase-like"/>
    <property type="match status" value="1"/>
</dbReference>
<protein>
    <submittedName>
        <fullName evidence="5">Sugar kinase</fullName>
    </submittedName>
</protein>
<dbReference type="PROSITE" id="PS00584">
    <property type="entry name" value="PFKB_KINASES_2"/>
    <property type="match status" value="1"/>
</dbReference>
<dbReference type="Pfam" id="PF00294">
    <property type="entry name" value="PfkB"/>
    <property type="match status" value="1"/>
</dbReference>
<dbReference type="Proteomes" id="UP000265768">
    <property type="component" value="Unassembled WGS sequence"/>
</dbReference>
<evidence type="ECO:0000256" key="3">
    <source>
        <dbReference type="ARBA" id="ARBA00022777"/>
    </source>
</evidence>
<evidence type="ECO:0000313" key="6">
    <source>
        <dbReference type="Proteomes" id="UP000265768"/>
    </source>
</evidence>
<dbReference type="InterPro" id="IPR052700">
    <property type="entry name" value="Carb_kinase_PfkB-like"/>
</dbReference>
<sequence>MSGPGAARPYGENGENGGGRLLVIGDVVTDVLALHGTPLAPGTDTAADIVVRPGGSAANTAAWASSLGADVRLLARVGADTAEWHRDALARAGVAPVFHVDEERPNAVVIAMVDGTGERTMLTNRGAGGRLGPGDWDDALLDGVTHLHVSGYLLFTELGRELGTLAFGRARERGVRVSLDPASTGPLAEFGVARFLELTGGADLVIPNRDEAALLTGVADPVEAARALSGTYGTAVVKLGSEGAVVARGGSLLGRAPAAPAELVDTTGAGDAFAGGFLAALLHGVPAETAIEYGCRAGATAVSHVGGRPPAADLADLRWDTLAGLA</sequence>
<dbReference type="EMBL" id="QZEY01000002">
    <property type="protein sequence ID" value="RJL34124.1"/>
    <property type="molecule type" value="Genomic_DNA"/>
</dbReference>
<keyword evidence="6" id="KW-1185">Reference proteome</keyword>
<organism evidence="5 6">
    <name type="scientific">Bailinhaonella thermotolerans</name>
    <dbReference type="NCBI Taxonomy" id="1070861"/>
    <lineage>
        <taxon>Bacteria</taxon>
        <taxon>Bacillati</taxon>
        <taxon>Actinomycetota</taxon>
        <taxon>Actinomycetes</taxon>
        <taxon>Streptosporangiales</taxon>
        <taxon>Streptosporangiaceae</taxon>
        <taxon>Bailinhaonella</taxon>
    </lineage>
</organism>
<dbReference type="GO" id="GO:0016301">
    <property type="term" value="F:kinase activity"/>
    <property type="evidence" value="ECO:0007669"/>
    <property type="project" value="UniProtKB-KW"/>
</dbReference>
<evidence type="ECO:0000256" key="2">
    <source>
        <dbReference type="ARBA" id="ARBA00022679"/>
    </source>
</evidence>
<evidence type="ECO:0000256" key="1">
    <source>
        <dbReference type="ARBA" id="ARBA00010688"/>
    </source>
</evidence>
<feature type="domain" description="Carbohydrate kinase PfkB" evidence="4">
    <location>
        <begin position="21"/>
        <end position="310"/>
    </location>
</feature>
<dbReference type="CDD" id="cd01166">
    <property type="entry name" value="KdgK"/>
    <property type="match status" value="1"/>
</dbReference>
<dbReference type="PANTHER" id="PTHR43320:SF3">
    <property type="entry name" value="CARBOHYDRATE KINASE PFKB DOMAIN-CONTAINING PROTEIN"/>
    <property type="match status" value="1"/>
</dbReference>
<dbReference type="OrthoDB" id="7946249at2"/>
<dbReference type="RefSeq" id="WP_119925424.1">
    <property type="nucleotide sequence ID" value="NZ_QZEY01000002.1"/>
</dbReference>
<dbReference type="InterPro" id="IPR029056">
    <property type="entry name" value="Ribokinase-like"/>
</dbReference>
<evidence type="ECO:0000313" key="5">
    <source>
        <dbReference type="EMBL" id="RJL34124.1"/>
    </source>
</evidence>